<proteinExistence type="predicted"/>
<keyword evidence="2" id="KW-1185">Reference proteome</keyword>
<comment type="caution">
    <text evidence="1">The sequence shown here is derived from an EMBL/GenBank/DDBJ whole genome shotgun (WGS) entry which is preliminary data.</text>
</comment>
<gene>
    <name evidence="1" type="ORF">HPB49_002673</name>
</gene>
<sequence length="106" mass="11765">MAYFKTKGIKDTSKMNPTISLGELGIDSLMSIEVKQLLERDYDVTLTVQEIRQLSISQLREISEACSHNSPVPGTSGPAEEGQEPSTLKSYLQQHSESSKQDMDMT</sequence>
<protein>
    <submittedName>
        <fullName evidence="1">Uncharacterized protein</fullName>
    </submittedName>
</protein>
<evidence type="ECO:0000313" key="1">
    <source>
        <dbReference type="EMBL" id="KAH7948812.1"/>
    </source>
</evidence>
<name>A0ACB8CP84_DERSI</name>
<reference evidence="1" key="1">
    <citation type="submission" date="2020-05" db="EMBL/GenBank/DDBJ databases">
        <title>Large-scale comparative analyses of tick genomes elucidate their genetic diversity and vector capacities.</title>
        <authorList>
            <person name="Jia N."/>
            <person name="Wang J."/>
            <person name="Shi W."/>
            <person name="Du L."/>
            <person name="Sun Y."/>
            <person name="Zhan W."/>
            <person name="Jiang J."/>
            <person name="Wang Q."/>
            <person name="Zhang B."/>
            <person name="Ji P."/>
            <person name="Sakyi L.B."/>
            <person name="Cui X."/>
            <person name="Yuan T."/>
            <person name="Jiang B."/>
            <person name="Yang W."/>
            <person name="Lam T.T.-Y."/>
            <person name="Chang Q."/>
            <person name="Ding S."/>
            <person name="Wang X."/>
            <person name="Zhu J."/>
            <person name="Ruan X."/>
            <person name="Zhao L."/>
            <person name="Wei J."/>
            <person name="Que T."/>
            <person name="Du C."/>
            <person name="Cheng J."/>
            <person name="Dai P."/>
            <person name="Han X."/>
            <person name="Huang E."/>
            <person name="Gao Y."/>
            <person name="Liu J."/>
            <person name="Shao H."/>
            <person name="Ye R."/>
            <person name="Li L."/>
            <person name="Wei W."/>
            <person name="Wang X."/>
            <person name="Wang C."/>
            <person name="Yang T."/>
            <person name="Huo Q."/>
            <person name="Li W."/>
            <person name="Guo W."/>
            <person name="Chen H."/>
            <person name="Zhou L."/>
            <person name="Ni X."/>
            <person name="Tian J."/>
            <person name="Zhou Y."/>
            <person name="Sheng Y."/>
            <person name="Liu T."/>
            <person name="Pan Y."/>
            <person name="Xia L."/>
            <person name="Li J."/>
            <person name="Zhao F."/>
            <person name="Cao W."/>
        </authorList>
    </citation>
    <scope>NUCLEOTIDE SEQUENCE</scope>
    <source>
        <strain evidence="1">Dsil-2018</strain>
    </source>
</reference>
<dbReference type="Proteomes" id="UP000821865">
    <property type="component" value="Chromosome 5"/>
</dbReference>
<organism evidence="1 2">
    <name type="scientific">Dermacentor silvarum</name>
    <name type="common">Tick</name>
    <dbReference type="NCBI Taxonomy" id="543639"/>
    <lineage>
        <taxon>Eukaryota</taxon>
        <taxon>Metazoa</taxon>
        <taxon>Ecdysozoa</taxon>
        <taxon>Arthropoda</taxon>
        <taxon>Chelicerata</taxon>
        <taxon>Arachnida</taxon>
        <taxon>Acari</taxon>
        <taxon>Parasitiformes</taxon>
        <taxon>Ixodida</taxon>
        <taxon>Ixodoidea</taxon>
        <taxon>Ixodidae</taxon>
        <taxon>Rhipicephalinae</taxon>
        <taxon>Dermacentor</taxon>
    </lineage>
</organism>
<dbReference type="EMBL" id="CM023474">
    <property type="protein sequence ID" value="KAH7948812.1"/>
    <property type="molecule type" value="Genomic_DNA"/>
</dbReference>
<evidence type="ECO:0000313" key="2">
    <source>
        <dbReference type="Proteomes" id="UP000821865"/>
    </source>
</evidence>
<accession>A0ACB8CP84</accession>